<accession>A0A6J1X1J1</accession>
<sequence>MAADIAGFICAVVLAALVLAWIAYCMFVKERPKAEYYQYNICDLQHRQQVLSETPENNTEKKEVAAGIFILPSRHKNVDDSYKKRPDYPESPPPVKEVGTDKLVEIFNENSVGADVHHKDGIYQVDSSAPYDSEV</sequence>
<keyword evidence="2" id="KW-0812">Transmembrane</keyword>
<keyword evidence="2" id="KW-0472">Membrane</keyword>
<dbReference type="RefSeq" id="XP_026763199.1">
    <property type="nucleotide sequence ID" value="XM_026907398.3"/>
</dbReference>
<dbReference type="OrthoDB" id="7380977at2759"/>
<evidence type="ECO:0000313" key="4">
    <source>
        <dbReference type="RefSeq" id="XP_026763199.1"/>
    </source>
</evidence>
<name>A0A6J1X1J1_GALME</name>
<dbReference type="GeneID" id="113521746"/>
<dbReference type="Proteomes" id="UP001652740">
    <property type="component" value="Unplaced"/>
</dbReference>
<protein>
    <submittedName>
        <fullName evidence="4">Uncharacterized protein LOC113521746</fullName>
    </submittedName>
</protein>
<organism evidence="3 4">
    <name type="scientific">Galleria mellonella</name>
    <name type="common">Greater wax moth</name>
    <dbReference type="NCBI Taxonomy" id="7137"/>
    <lineage>
        <taxon>Eukaryota</taxon>
        <taxon>Metazoa</taxon>
        <taxon>Ecdysozoa</taxon>
        <taxon>Arthropoda</taxon>
        <taxon>Hexapoda</taxon>
        <taxon>Insecta</taxon>
        <taxon>Pterygota</taxon>
        <taxon>Neoptera</taxon>
        <taxon>Endopterygota</taxon>
        <taxon>Lepidoptera</taxon>
        <taxon>Glossata</taxon>
        <taxon>Ditrysia</taxon>
        <taxon>Pyraloidea</taxon>
        <taxon>Pyralidae</taxon>
        <taxon>Galleriinae</taxon>
        <taxon>Galleria</taxon>
    </lineage>
</organism>
<evidence type="ECO:0000313" key="3">
    <source>
        <dbReference type="Proteomes" id="UP001652740"/>
    </source>
</evidence>
<dbReference type="InParanoid" id="A0A6J1X1J1"/>
<dbReference type="KEGG" id="gmw:113521746"/>
<feature type="compositionally biased region" description="Basic and acidic residues" evidence="1">
    <location>
        <begin position="78"/>
        <end position="88"/>
    </location>
</feature>
<feature type="region of interest" description="Disordered" evidence="1">
    <location>
        <begin position="78"/>
        <end position="97"/>
    </location>
</feature>
<proteinExistence type="predicted"/>
<feature type="transmembrane region" description="Helical" evidence="2">
    <location>
        <begin position="6"/>
        <end position="27"/>
    </location>
</feature>
<reference evidence="4" key="1">
    <citation type="submission" date="2025-08" db="UniProtKB">
        <authorList>
            <consortium name="RefSeq"/>
        </authorList>
    </citation>
    <scope>IDENTIFICATION</scope>
    <source>
        <tissue evidence="4">Whole larvae</tissue>
    </source>
</reference>
<keyword evidence="3" id="KW-1185">Reference proteome</keyword>
<evidence type="ECO:0000256" key="1">
    <source>
        <dbReference type="SAM" id="MobiDB-lite"/>
    </source>
</evidence>
<evidence type="ECO:0000256" key="2">
    <source>
        <dbReference type="SAM" id="Phobius"/>
    </source>
</evidence>
<gene>
    <name evidence="4" type="primary">LOC113521746</name>
</gene>
<dbReference type="AlphaFoldDB" id="A0A6J1X1J1"/>
<keyword evidence="2" id="KW-1133">Transmembrane helix</keyword>